<evidence type="ECO:0000313" key="1">
    <source>
        <dbReference type="EMBL" id="GHC69317.1"/>
    </source>
</evidence>
<organism evidence="1 2">
    <name type="scientific">Limoniibacter endophyticus</name>
    <dbReference type="NCBI Taxonomy" id="1565040"/>
    <lineage>
        <taxon>Bacteria</taxon>
        <taxon>Pseudomonadati</taxon>
        <taxon>Pseudomonadota</taxon>
        <taxon>Alphaproteobacteria</taxon>
        <taxon>Hyphomicrobiales</taxon>
        <taxon>Bartonellaceae</taxon>
        <taxon>Limoniibacter</taxon>
    </lineage>
</organism>
<evidence type="ECO:0008006" key="3">
    <source>
        <dbReference type="Google" id="ProtNLM"/>
    </source>
</evidence>
<dbReference type="AlphaFoldDB" id="A0A8J3GFW8"/>
<dbReference type="Proteomes" id="UP000641137">
    <property type="component" value="Unassembled WGS sequence"/>
</dbReference>
<keyword evidence="2" id="KW-1185">Reference proteome</keyword>
<proteinExistence type="predicted"/>
<reference evidence="1" key="2">
    <citation type="submission" date="2020-09" db="EMBL/GenBank/DDBJ databases">
        <authorList>
            <person name="Sun Q."/>
            <person name="Kim S."/>
        </authorList>
    </citation>
    <scope>NUCLEOTIDE SEQUENCE</scope>
    <source>
        <strain evidence="1">KCTC 42097</strain>
    </source>
</reference>
<dbReference type="InterPro" id="IPR053745">
    <property type="entry name" value="Viral_Tail_Comp_sf"/>
</dbReference>
<evidence type="ECO:0000313" key="2">
    <source>
        <dbReference type="Proteomes" id="UP000641137"/>
    </source>
</evidence>
<dbReference type="Gene3D" id="3.30.2000.30">
    <property type="match status" value="1"/>
</dbReference>
<comment type="caution">
    <text evidence="1">The sequence shown here is derived from an EMBL/GenBank/DDBJ whole genome shotgun (WGS) entry which is preliminary data.</text>
</comment>
<name>A0A8J3GFW8_9HYPH</name>
<sequence>MIRAATELQKAIYAALSADSTIKAELGTAIYDVPPSGAQFPYISFGQTDVADWSTASEKGSEHLFSLHIWSRDPSRECVYAIMEQVNRRLALRPELSSLRLVDLGLSYSEVRYDDDLMLYRGLMRYRALIELSD</sequence>
<dbReference type="EMBL" id="BMZO01000004">
    <property type="protein sequence ID" value="GHC69317.1"/>
    <property type="molecule type" value="Genomic_DNA"/>
</dbReference>
<gene>
    <name evidence="1" type="ORF">GCM10010136_15030</name>
</gene>
<dbReference type="Pfam" id="PF11367">
    <property type="entry name" value="Tail_completion_gp17"/>
    <property type="match status" value="1"/>
</dbReference>
<protein>
    <recommendedName>
        <fullName evidence="3">DUF3168 domain-containing protein</fullName>
    </recommendedName>
</protein>
<reference evidence="1" key="1">
    <citation type="journal article" date="2014" name="Int. J. Syst. Evol. Microbiol.">
        <title>Complete genome sequence of Corynebacterium casei LMG S-19264T (=DSM 44701T), isolated from a smear-ripened cheese.</title>
        <authorList>
            <consortium name="US DOE Joint Genome Institute (JGI-PGF)"/>
            <person name="Walter F."/>
            <person name="Albersmeier A."/>
            <person name="Kalinowski J."/>
            <person name="Ruckert C."/>
        </authorList>
    </citation>
    <scope>NUCLEOTIDE SEQUENCE</scope>
    <source>
        <strain evidence="1">KCTC 42097</strain>
    </source>
</reference>
<dbReference type="InterPro" id="IPR021508">
    <property type="entry name" value="Gp17-like"/>
</dbReference>
<dbReference type="RefSeq" id="WP_189489373.1">
    <property type="nucleotide sequence ID" value="NZ_BMZO01000004.1"/>
</dbReference>
<accession>A0A8J3GFW8</accession>